<feature type="transmembrane region" description="Helical" evidence="1">
    <location>
        <begin position="385"/>
        <end position="407"/>
    </location>
</feature>
<proteinExistence type="predicted"/>
<reference evidence="3 4" key="1">
    <citation type="submission" date="2023-12" db="EMBL/GenBank/DDBJ databases">
        <title>Genome sequencing and assembly of bacterial species from a model synthetic community.</title>
        <authorList>
            <person name="Hogle S.L."/>
        </authorList>
    </citation>
    <scope>NUCLEOTIDE SEQUENCE [LARGE SCALE GENOMIC DNA]</scope>
    <source>
        <strain evidence="3 4">HAMBI_3031</strain>
    </source>
</reference>
<keyword evidence="1" id="KW-0812">Transmembrane</keyword>
<feature type="transmembrane region" description="Helical" evidence="1">
    <location>
        <begin position="200"/>
        <end position="221"/>
    </location>
</feature>
<name>A0ABZ0W5J4_9BACT</name>
<accession>A0ABZ0W5J4</accession>
<evidence type="ECO:0000259" key="2">
    <source>
        <dbReference type="Pfam" id="PF13231"/>
    </source>
</evidence>
<feature type="transmembrane region" description="Helical" evidence="1">
    <location>
        <begin position="67"/>
        <end position="88"/>
    </location>
</feature>
<dbReference type="RefSeq" id="WP_114792326.1">
    <property type="nucleotide sequence ID" value="NZ_CP139960.1"/>
</dbReference>
<dbReference type="Proteomes" id="UP001325680">
    <property type="component" value="Chromosome"/>
</dbReference>
<keyword evidence="1" id="KW-1133">Transmembrane helix</keyword>
<keyword evidence="3" id="KW-0328">Glycosyltransferase</keyword>
<keyword evidence="1" id="KW-0472">Membrane</keyword>
<feature type="transmembrane region" description="Helical" evidence="1">
    <location>
        <begin position="38"/>
        <end position="55"/>
    </location>
</feature>
<feature type="transmembrane region" description="Helical" evidence="1">
    <location>
        <begin position="12"/>
        <end position="32"/>
    </location>
</feature>
<feature type="transmembrane region" description="Helical" evidence="1">
    <location>
        <begin position="443"/>
        <end position="459"/>
    </location>
</feature>
<dbReference type="GO" id="GO:0016757">
    <property type="term" value="F:glycosyltransferase activity"/>
    <property type="evidence" value="ECO:0007669"/>
    <property type="project" value="UniProtKB-KW"/>
</dbReference>
<evidence type="ECO:0000313" key="3">
    <source>
        <dbReference type="EMBL" id="WQD37300.1"/>
    </source>
</evidence>
<dbReference type="EC" id="2.4.-.-" evidence="3"/>
<organism evidence="3 4">
    <name type="scientific">Niabella yanshanensis</name>
    <dbReference type="NCBI Taxonomy" id="577386"/>
    <lineage>
        <taxon>Bacteria</taxon>
        <taxon>Pseudomonadati</taxon>
        <taxon>Bacteroidota</taxon>
        <taxon>Chitinophagia</taxon>
        <taxon>Chitinophagales</taxon>
        <taxon>Chitinophagaceae</taxon>
        <taxon>Niabella</taxon>
    </lineage>
</organism>
<sequence>MQQRSCPGAYYALFLLSFISLVVGVTNVVYFLGGKVLAMLWPLSLVLAMMLMWWISRQQWAPKLNLVRTVTYGLVTILVSLLWGAFYFDLSWDGQWYHQAAVYALAEGWNPVTEPLKTFNEHNDLSIQHFPKLVWYYSAAVTATFGKIEWGKSIQVIVFSTAAVSLWDIFRDLCFSRRRAVIAVILVVMCPVVWSEITTYLVDGMLYLFLLVFSGSALAWIRTRRKVYLWLIVLSAVWAINMKFTGMVFIGVSAFFISIYLLLQKRWLFTRFAALTIGAVMLALLFFGFNPYVTNMAQRGHPLYPIMGTKAYPGVYEQTGKDSNEELETPKNLAGKPGWYSFLYTSFSRPGNAPYNDVKDAELLFPFSLSLKDWKAYEFHETRTAGFGPFYGVMLLLSIAATFLLFTTSTKNIRLPFLLAVGSIIVSLLLSRHFWWPRFLPQLWLLPVIPVLFLLLKARTPGHRLFALGCTVLIIINGLIVLAVHMNWETRSSIQLRRQLNRLAASGQSIEVFYGAFQYSVERKLENFNIRYKPVKKKTLKNTQHDTLVSVVQKYPNAVLYRVIPE</sequence>
<dbReference type="InterPro" id="IPR038731">
    <property type="entry name" value="RgtA/B/C-like"/>
</dbReference>
<feature type="transmembrane region" description="Helical" evidence="1">
    <location>
        <begin position="228"/>
        <end position="261"/>
    </location>
</feature>
<feature type="transmembrane region" description="Helical" evidence="1">
    <location>
        <begin position="413"/>
        <end position="431"/>
    </location>
</feature>
<gene>
    <name evidence="3" type="ORF">U0035_16650</name>
</gene>
<feature type="transmembrane region" description="Helical" evidence="1">
    <location>
        <begin position="267"/>
        <end position="289"/>
    </location>
</feature>
<evidence type="ECO:0000256" key="1">
    <source>
        <dbReference type="SAM" id="Phobius"/>
    </source>
</evidence>
<feature type="transmembrane region" description="Helical" evidence="1">
    <location>
        <begin position="465"/>
        <end position="488"/>
    </location>
</feature>
<keyword evidence="3" id="KW-0808">Transferase</keyword>
<feature type="domain" description="Glycosyltransferase RgtA/B/C/D-like" evidence="2">
    <location>
        <begin position="133"/>
        <end position="285"/>
    </location>
</feature>
<keyword evidence="4" id="KW-1185">Reference proteome</keyword>
<dbReference type="Pfam" id="PF13231">
    <property type="entry name" value="PMT_2"/>
    <property type="match status" value="1"/>
</dbReference>
<feature type="transmembrane region" description="Helical" evidence="1">
    <location>
        <begin position="177"/>
        <end position="194"/>
    </location>
</feature>
<dbReference type="EMBL" id="CP139960">
    <property type="protein sequence ID" value="WQD37300.1"/>
    <property type="molecule type" value="Genomic_DNA"/>
</dbReference>
<protein>
    <submittedName>
        <fullName evidence="3">Glycosyltransferase family 39 protein</fullName>
        <ecNumber evidence="3">2.4.-.-</ecNumber>
    </submittedName>
</protein>
<evidence type="ECO:0000313" key="4">
    <source>
        <dbReference type="Proteomes" id="UP001325680"/>
    </source>
</evidence>